<dbReference type="STRING" id="5875.Q4N315"/>
<dbReference type="InterPro" id="IPR007480">
    <property type="entry name" value="DUF529"/>
</dbReference>
<comment type="caution">
    <text evidence="5">The sequence shown here is derived from an EMBL/GenBank/DDBJ whole genome shotgun (WGS) entry which is preliminary data.</text>
</comment>
<dbReference type="AlphaFoldDB" id="Q4N315"/>
<keyword evidence="2" id="KW-0812">Transmembrane</keyword>
<evidence type="ECO:0000256" key="1">
    <source>
        <dbReference type="SAM" id="MobiDB-lite"/>
    </source>
</evidence>
<reference evidence="5 6" key="1">
    <citation type="journal article" date="2005" name="Science">
        <title>Genome sequence of Theileria parva, a bovine pathogen that transforms lymphocytes.</title>
        <authorList>
            <person name="Gardner M.J."/>
            <person name="Bishop R."/>
            <person name="Shah T."/>
            <person name="de Villiers E.P."/>
            <person name="Carlton J.M."/>
            <person name="Hall N."/>
            <person name="Ren Q."/>
            <person name="Paulsen I.T."/>
            <person name="Pain A."/>
            <person name="Berriman M."/>
            <person name="Wilson R.J.M."/>
            <person name="Sato S."/>
            <person name="Ralph S.A."/>
            <person name="Mann D.J."/>
            <person name="Xiong Z."/>
            <person name="Shallom S.J."/>
            <person name="Weidman J."/>
            <person name="Jiang L."/>
            <person name="Lynn J."/>
            <person name="Weaver B."/>
            <person name="Shoaibi A."/>
            <person name="Domingo A.R."/>
            <person name="Wasawo D."/>
            <person name="Crabtree J."/>
            <person name="Wortman J.R."/>
            <person name="Haas B."/>
            <person name="Angiuoli S.V."/>
            <person name="Creasy T.H."/>
            <person name="Lu C."/>
            <person name="Suh B."/>
            <person name="Silva J.C."/>
            <person name="Utterback T.R."/>
            <person name="Feldblyum T.V."/>
            <person name="Pertea M."/>
            <person name="Allen J."/>
            <person name="Nierman W.C."/>
            <person name="Taracha E.L.N."/>
            <person name="Salzberg S.L."/>
            <person name="White O.R."/>
            <person name="Fitzhugh H.A."/>
            <person name="Morzaria S."/>
            <person name="Venter J.C."/>
            <person name="Fraser C.M."/>
            <person name="Nene V."/>
        </authorList>
    </citation>
    <scope>NUCLEOTIDE SEQUENCE [LARGE SCALE GENOMIC DNA]</scope>
    <source>
        <strain evidence="5 6">Muguga</strain>
    </source>
</reference>
<feature type="transmembrane region" description="Helical" evidence="2">
    <location>
        <begin position="874"/>
        <end position="897"/>
    </location>
</feature>
<keyword evidence="6" id="KW-1185">Reference proteome</keyword>
<dbReference type="OMA" id="ECERTAY"/>
<accession>Q4N315</accession>
<dbReference type="ESTHER" id="thepa-q4n315">
    <property type="family name" value="Plasmodium_subtelomeric_PST-A"/>
</dbReference>
<dbReference type="VEuPathDB" id="PiroplasmaDB:TpMuguga_04g00172"/>
<dbReference type="EMBL" id="AAGK01000004">
    <property type="protein sequence ID" value="EAN31524.1"/>
    <property type="molecule type" value="Genomic_DNA"/>
</dbReference>
<dbReference type="PANTHER" id="PTHR11614">
    <property type="entry name" value="PHOSPHOLIPASE-RELATED"/>
    <property type="match status" value="1"/>
</dbReference>
<dbReference type="KEGG" id="tpv:TP04_0172"/>
<evidence type="ECO:0000256" key="3">
    <source>
        <dbReference type="SAM" id="SignalP"/>
    </source>
</evidence>
<organism evidence="5 6">
    <name type="scientific">Theileria parva</name>
    <name type="common">East coast fever infection agent</name>
    <dbReference type="NCBI Taxonomy" id="5875"/>
    <lineage>
        <taxon>Eukaryota</taxon>
        <taxon>Sar</taxon>
        <taxon>Alveolata</taxon>
        <taxon>Apicomplexa</taxon>
        <taxon>Aconoidasida</taxon>
        <taxon>Piroplasmida</taxon>
        <taxon>Theileriidae</taxon>
        <taxon>Theileria</taxon>
    </lineage>
</organism>
<feature type="compositionally biased region" description="Polar residues" evidence="1">
    <location>
        <begin position="188"/>
        <end position="198"/>
    </location>
</feature>
<sequence length="912" mass="105273">MFGNVMYYIAKLLILPILLECVEGSKILTQNYGNQYQGFHLNGVDLDISEDVNEGIEVRTIFPHEIEIKQFRCLPGFKLAYVLESLHNVWASSNEQVCTKATVAYDDNVPTFLTIICNKNGYVNYNTSNAANTSNVANNVGEVNGENEGASEENEESLKLDEFMENRQQNKERGHYLKHKQSHDHQNTKPNENNPQAQEHTEDRYEIMYMINSGEEWLKCDEKFFYNFFNEFVLGRMVHQSIELDISSTLDEHLFYVNTVESFPFIIIIPNVSVRVHKVTDSGRFVWSASSTSKRCLYISIYNNSETPLMCLISNADPKKYYYHFTNDQWSLIPQDEYYENLRLFGIDLEKFDNKVELNVDKVDAKFVKHKFGSEKIYLEKISPKPGYKLTSITSNNGKVWSGNRNEYCTYIDINMVDPNHLMTLYIKSNNNSKVLYFCKYSHWKAITSQQYHQLLTVNTGNSSNNASGSVGDRLMRSNFVNDKGIKISTYLCKTTNPVVRGSIILIHGNREYFKSNFLNYNKEWNFEQFGYPSFPNINSIDDFELNIQRTSWRNDKNKYSEFFTQFDNYNRNEFNSSMVELFNNAGLNVYGMDLQSFGYSEGMTSSRCYVNHFDDFINDLTKFIDIIRSNKFFSSSVDSFRVRVDEVDGAYRGGQIYILGYSMGANIVMQTLQHINKLNKMRGIGGVIILSGMLKLDQRFSNYITKIISLFSLSFMSLLAPKSECERTAYGDWTMKINDYHKLNDGFYYSRGYPFNLLHELFKATEVLRQNMNFYPKHIPTLFIHSKSDPLCSIQGVKEIFDEHLSSNPNSELVELEGSSHETPSPQFIFNIAPPLRSWLEKVIPQPEFDSSKGFEGKHKVGRVDKDSVTYEVVILMIVSLCLSAAIIFGVLNAFYKRSTDPEDLKDFGEA</sequence>
<dbReference type="SUPFAM" id="SSF53474">
    <property type="entry name" value="alpha/beta-Hydrolases"/>
    <property type="match status" value="1"/>
</dbReference>
<dbReference type="Gene3D" id="3.40.50.1820">
    <property type="entry name" value="alpha/beta hydrolase"/>
    <property type="match status" value="1"/>
</dbReference>
<feature type="domain" description="Serine aminopeptidase S33" evidence="4">
    <location>
        <begin position="579"/>
        <end position="824"/>
    </location>
</feature>
<evidence type="ECO:0000313" key="6">
    <source>
        <dbReference type="Proteomes" id="UP000001949"/>
    </source>
</evidence>
<keyword evidence="2" id="KW-1133">Transmembrane helix</keyword>
<dbReference type="InterPro" id="IPR029058">
    <property type="entry name" value="AB_hydrolase_fold"/>
</dbReference>
<proteinExistence type="predicted"/>
<gene>
    <name evidence="5" type="ordered locus">TP04_0172</name>
</gene>
<feature type="region of interest" description="Disordered" evidence="1">
    <location>
        <begin position="170"/>
        <end position="199"/>
    </location>
</feature>
<evidence type="ECO:0000313" key="5">
    <source>
        <dbReference type="EMBL" id="EAN31524.1"/>
    </source>
</evidence>
<dbReference type="GeneID" id="3501318"/>
<dbReference type="Proteomes" id="UP000001949">
    <property type="component" value="Unassembled WGS sequence"/>
</dbReference>
<protein>
    <recommendedName>
        <fullName evidence="4">Serine aminopeptidase S33 domain-containing protein</fullName>
    </recommendedName>
</protein>
<dbReference type="Pfam" id="PF12146">
    <property type="entry name" value="Hydrolase_4"/>
    <property type="match status" value="1"/>
</dbReference>
<dbReference type="eggNOG" id="ENOG502TN15">
    <property type="taxonomic scope" value="Eukaryota"/>
</dbReference>
<feature type="chain" id="PRO_5004241453" description="Serine aminopeptidase S33 domain-containing protein" evidence="3">
    <location>
        <begin position="25"/>
        <end position="912"/>
    </location>
</feature>
<feature type="signal peptide" evidence="3">
    <location>
        <begin position="1"/>
        <end position="24"/>
    </location>
</feature>
<name>Q4N315_THEPA</name>
<evidence type="ECO:0000259" key="4">
    <source>
        <dbReference type="Pfam" id="PF12146"/>
    </source>
</evidence>
<dbReference type="RefSeq" id="XP_763807.1">
    <property type="nucleotide sequence ID" value="XM_758714.1"/>
</dbReference>
<keyword evidence="2" id="KW-0472">Membrane</keyword>
<dbReference type="InterPro" id="IPR051044">
    <property type="entry name" value="MAG_DAG_Lipase"/>
</dbReference>
<dbReference type="Pfam" id="PF04385">
    <property type="entry name" value="FAINT"/>
    <property type="match status" value="2"/>
</dbReference>
<dbReference type="InParanoid" id="Q4N315"/>
<keyword evidence="3" id="KW-0732">Signal</keyword>
<feature type="region of interest" description="Disordered" evidence="1">
    <location>
        <begin position="131"/>
        <end position="158"/>
    </location>
</feature>
<evidence type="ECO:0000256" key="2">
    <source>
        <dbReference type="SAM" id="Phobius"/>
    </source>
</evidence>
<dbReference type="InterPro" id="IPR022742">
    <property type="entry name" value="Hydrolase_4"/>
</dbReference>
<feature type="compositionally biased region" description="Low complexity" evidence="1">
    <location>
        <begin position="131"/>
        <end position="148"/>
    </location>
</feature>